<keyword evidence="4 8" id="KW-0812">Transmembrane</keyword>
<dbReference type="InterPro" id="IPR036259">
    <property type="entry name" value="MFS_trans_sf"/>
</dbReference>
<dbReference type="Gene3D" id="1.20.1250.20">
    <property type="entry name" value="MFS general substrate transporter like domains"/>
    <property type="match status" value="1"/>
</dbReference>
<feature type="transmembrane region" description="Helical" evidence="8">
    <location>
        <begin position="311"/>
        <end position="334"/>
    </location>
</feature>
<evidence type="ECO:0000256" key="5">
    <source>
        <dbReference type="ARBA" id="ARBA00022989"/>
    </source>
</evidence>
<keyword evidence="7" id="KW-0046">Antibiotic resistance</keyword>
<evidence type="ECO:0000313" key="11">
    <source>
        <dbReference type="Proteomes" id="UP001595824"/>
    </source>
</evidence>
<keyword evidence="2" id="KW-0813">Transport</keyword>
<dbReference type="InterPro" id="IPR020846">
    <property type="entry name" value="MFS_dom"/>
</dbReference>
<feature type="transmembrane region" description="Helical" evidence="8">
    <location>
        <begin position="151"/>
        <end position="173"/>
    </location>
</feature>
<evidence type="ECO:0000256" key="7">
    <source>
        <dbReference type="ARBA" id="ARBA00023251"/>
    </source>
</evidence>
<feature type="transmembrane region" description="Helical" evidence="8">
    <location>
        <begin position="372"/>
        <end position="395"/>
    </location>
</feature>
<dbReference type="EMBL" id="JBHSDP010000024">
    <property type="protein sequence ID" value="MFC4330972.1"/>
    <property type="molecule type" value="Genomic_DNA"/>
</dbReference>
<feature type="transmembrane region" description="Helical" evidence="8">
    <location>
        <begin position="23"/>
        <end position="47"/>
    </location>
</feature>
<dbReference type="PANTHER" id="PTHR42718">
    <property type="entry name" value="MAJOR FACILITATOR SUPERFAMILY MULTIDRUG TRANSPORTER MFSC"/>
    <property type="match status" value="1"/>
</dbReference>
<feature type="transmembrane region" description="Helical" evidence="8">
    <location>
        <begin position="282"/>
        <end position="305"/>
    </location>
</feature>
<comment type="subcellular location">
    <subcellularLocation>
        <location evidence="1">Cell membrane</location>
        <topology evidence="1">Multi-pass membrane protein</topology>
    </subcellularLocation>
</comment>
<keyword evidence="5 8" id="KW-1133">Transmembrane helix</keyword>
<feature type="transmembrane region" description="Helical" evidence="8">
    <location>
        <begin position="92"/>
        <end position="111"/>
    </location>
</feature>
<dbReference type="InterPro" id="IPR011701">
    <property type="entry name" value="MFS"/>
</dbReference>
<dbReference type="Pfam" id="PF07690">
    <property type="entry name" value="MFS_1"/>
    <property type="match status" value="1"/>
</dbReference>
<feature type="transmembrane region" description="Helical" evidence="8">
    <location>
        <begin position="179"/>
        <end position="200"/>
    </location>
</feature>
<keyword evidence="3" id="KW-1003">Cell membrane</keyword>
<organism evidence="10 11">
    <name type="scientific">Streptomyces andamanensis</name>
    <dbReference type="NCBI Taxonomy" id="1565035"/>
    <lineage>
        <taxon>Bacteria</taxon>
        <taxon>Bacillati</taxon>
        <taxon>Actinomycetota</taxon>
        <taxon>Actinomycetes</taxon>
        <taxon>Kitasatosporales</taxon>
        <taxon>Streptomycetaceae</taxon>
        <taxon>Streptomyces</taxon>
    </lineage>
</organism>
<name>A0ABV8TJZ8_9ACTN</name>
<dbReference type="RefSeq" id="WP_078530986.1">
    <property type="nucleotide sequence ID" value="NZ_JBHSDP010000024.1"/>
</dbReference>
<feature type="transmembrane region" description="Helical" evidence="8">
    <location>
        <begin position="117"/>
        <end position="139"/>
    </location>
</feature>
<comment type="caution">
    <text evidence="10">The sequence shown here is derived from an EMBL/GenBank/DDBJ whole genome shotgun (WGS) entry which is preliminary data.</text>
</comment>
<evidence type="ECO:0000256" key="2">
    <source>
        <dbReference type="ARBA" id="ARBA00022448"/>
    </source>
</evidence>
<reference evidence="11" key="1">
    <citation type="journal article" date="2019" name="Int. J. Syst. Evol. Microbiol.">
        <title>The Global Catalogue of Microorganisms (GCM) 10K type strain sequencing project: providing services to taxonomists for standard genome sequencing and annotation.</title>
        <authorList>
            <consortium name="The Broad Institute Genomics Platform"/>
            <consortium name="The Broad Institute Genome Sequencing Center for Infectious Disease"/>
            <person name="Wu L."/>
            <person name="Ma J."/>
        </authorList>
    </citation>
    <scope>NUCLEOTIDE SEQUENCE [LARGE SCALE GENOMIC DNA]</scope>
    <source>
        <strain evidence="11">PCU 347</strain>
    </source>
</reference>
<dbReference type="PROSITE" id="PS50850">
    <property type="entry name" value="MFS"/>
    <property type="match status" value="1"/>
</dbReference>
<feature type="transmembrane region" description="Helical" evidence="8">
    <location>
        <begin position="449"/>
        <end position="472"/>
    </location>
</feature>
<feature type="transmembrane region" description="Helical" evidence="8">
    <location>
        <begin position="346"/>
        <end position="366"/>
    </location>
</feature>
<feature type="transmembrane region" description="Helical" evidence="8">
    <location>
        <begin position="237"/>
        <end position="261"/>
    </location>
</feature>
<accession>A0ABV8TJZ8</accession>
<dbReference type="PANTHER" id="PTHR42718:SF46">
    <property type="entry name" value="BLR6921 PROTEIN"/>
    <property type="match status" value="1"/>
</dbReference>
<sequence>MVVTNTPQAAAEAPPDTLGLRGWLTLITLCGATFLIALDFSIVTVALPEIGRDLDFATTGDLQWVATACLLPTASLLLLFGRVSDLVGRRRLFILGIVLFTGLSLMGGLAPSPAVLIVARAGQGVAAAMIGPTAIALMTSAFREGPQRTKALAVNGALLSLGFVIGTIGGGVITSGLNWRWTMLIMVILGAVISFGAVVLLPKDGPRTAIRLDVPGAILASAGLFALVYGISTGADAGWTSGSTLGSLIAAVVLIAAFLAVEARHPAPLVSVELLNRSTVKWSFVVGFVTFGMCGGTTVLLSLYMQDVLGYSALSTGFGFLAEGATAMIAGTIASKVIGSLGTRQTMMLGLFVQGAGTGAMVLLPADSNIPALLLTSGAMGFGHVLSVVAFITTLTSGLRSDEQGVAGALSQMPQFVGAIGVAGLAAIVTARSASLASSTSARLATLGGLHAAMLTAGLVCLAGLVVAATLLRRPAPAPEPETVPAPAS</sequence>
<evidence type="ECO:0000313" key="10">
    <source>
        <dbReference type="EMBL" id="MFC4330972.1"/>
    </source>
</evidence>
<dbReference type="Proteomes" id="UP001595824">
    <property type="component" value="Unassembled WGS sequence"/>
</dbReference>
<evidence type="ECO:0000259" key="9">
    <source>
        <dbReference type="PROSITE" id="PS50850"/>
    </source>
</evidence>
<evidence type="ECO:0000256" key="1">
    <source>
        <dbReference type="ARBA" id="ARBA00004651"/>
    </source>
</evidence>
<evidence type="ECO:0000256" key="3">
    <source>
        <dbReference type="ARBA" id="ARBA00022475"/>
    </source>
</evidence>
<gene>
    <name evidence="10" type="ORF">ACFPC0_24935</name>
</gene>
<feature type="transmembrane region" description="Helical" evidence="8">
    <location>
        <begin position="212"/>
        <end position="231"/>
    </location>
</feature>
<evidence type="ECO:0000256" key="4">
    <source>
        <dbReference type="ARBA" id="ARBA00022692"/>
    </source>
</evidence>
<dbReference type="PRINTS" id="PR01036">
    <property type="entry name" value="TCRTETB"/>
</dbReference>
<proteinExistence type="predicted"/>
<keyword evidence="6 8" id="KW-0472">Membrane</keyword>
<feature type="domain" description="Major facilitator superfamily (MFS) profile" evidence="9">
    <location>
        <begin position="25"/>
        <end position="476"/>
    </location>
</feature>
<dbReference type="Gene3D" id="1.20.1720.10">
    <property type="entry name" value="Multidrug resistance protein D"/>
    <property type="match status" value="1"/>
</dbReference>
<dbReference type="SUPFAM" id="SSF103473">
    <property type="entry name" value="MFS general substrate transporter"/>
    <property type="match status" value="1"/>
</dbReference>
<feature type="transmembrane region" description="Helical" evidence="8">
    <location>
        <begin position="62"/>
        <end position="80"/>
    </location>
</feature>
<keyword evidence="11" id="KW-1185">Reference proteome</keyword>
<dbReference type="CDD" id="cd17321">
    <property type="entry name" value="MFS_MMR_MDR_like"/>
    <property type="match status" value="1"/>
</dbReference>
<protein>
    <submittedName>
        <fullName evidence="10">MFS transporter</fullName>
    </submittedName>
</protein>
<feature type="transmembrane region" description="Helical" evidence="8">
    <location>
        <begin position="416"/>
        <end position="437"/>
    </location>
</feature>
<evidence type="ECO:0000256" key="6">
    <source>
        <dbReference type="ARBA" id="ARBA00023136"/>
    </source>
</evidence>
<evidence type="ECO:0000256" key="8">
    <source>
        <dbReference type="SAM" id="Phobius"/>
    </source>
</evidence>